<dbReference type="EMBL" id="CP015961">
    <property type="protein sequence ID" value="ANI93948.1"/>
    <property type="molecule type" value="Genomic_DNA"/>
</dbReference>
<name>A0A173LQD1_9ACTN</name>
<dbReference type="Proteomes" id="UP000186104">
    <property type="component" value="Chromosome"/>
</dbReference>
<feature type="transmembrane region" description="Helical" evidence="1">
    <location>
        <begin position="182"/>
        <end position="198"/>
    </location>
</feature>
<evidence type="ECO:0000256" key="1">
    <source>
        <dbReference type="SAM" id="Phobius"/>
    </source>
</evidence>
<proteinExistence type="predicted"/>
<sequence length="201" mass="21014">MKSGARLVAAAAKSAVCAVTFGGFLGIVAALVIQNLHVGCTVVRSADADSLSCPDGIAYLFPVLNIMSATGLVALFFLLRGHFRQVPVVERERVARSIAAWYGGAMVVLSGLVLFFLLKQSADPGPYAVEPSQETIVIVLILLFGALALLLCQWIGPVVAGVACVIYALALIGAGIHSFIGLPFLLIPAAFLIAAVNLRRP</sequence>
<dbReference type="STRING" id="499555.BJL86_3189"/>
<feature type="transmembrane region" description="Helical" evidence="1">
    <location>
        <begin position="99"/>
        <end position="118"/>
    </location>
</feature>
<evidence type="ECO:0000313" key="2">
    <source>
        <dbReference type="EMBL" id="ANI93948.1"/>
    </source>
</evidence>
<accession>A0A173LQD1</accession>
<feature type="transmembrane region" description="Helical" evidence="1">
    <location>
        <begin position="56"/>
        <end position="79"/>
    </location>
</feature>
<keyword evidence="3" id="KW-1185">Reference proteome</keyword>
<feature type="transmembrane region" description="Helical" evidence="1">
    <location>
        <begin position="158"/>
        <end position="176"/>
    </location>
</feature>
<protein>
    <submittedName>
        <fullName evidence="2">Uncharacterized protein</fullName>
    </submittedName>
</protein>
<feature type="transmembrane region" description="Helical" evidence="1">
    <location>
        <begin position="133"/>
        <end position="151"/>
    </location>
</feature>
<keyword evidence="1" id="KW-0812">Transmembrane</keyword>
<organism evidence="2 3">
    <name type="scientific">Dietzia timorensis</name>
    <dbReference type="NCBI Taxonomy" id="499555"/>
    <lineage>
        <taxon>Bacteria</taxon>
        <taxon>Bacillati</taxon>
        <taxon>Actinomycetota</taxon>
        <taxon>Actinomycetes</taxon>
        <taxon>Mycobacteriales</taxon>
        <taxon>Dietziaceae</taxon>
        <taxon>Dietzia</taxon>
    </lineage>
</organism>
<dbReference type="RefSeq" id="WP_156515293.1">
    <property type="nucleotide sequence ID" value="NZ_CP015961.1"/>
</dbReference>
<dbReference type="KEGG" id="dtm:BJL86_3189"/>
<gene>
    <name evidence="2" type="ORF">BJL86_3189</name>
</gene>
<keyword evidence="1" id="KW-0472">Membrane</keyword>
<dbReference type="AlphaFoldDB" id="A0A173LQD1"/>
<evidence type="ECO:0000313" key="3">
    <source>
        <dbReference type="Proteomes" id="UP000186104"/>
    </source>
</evidence>
<keyword evidence="1" id="KW-1133">Transmembrane helix</keyword>
<reference evidence="2 3" key="1">
    <citation type="submission" date="2016-06" db="EMBL/GenBank/DDBJ databases">
        <title>Complete genome sequence of a saline-alkali tolerant type strain Dietzia timorensis ID05-A0528T.</title>
        <authorList>
            <person name="Wu X."/>
        </authorList>
    </citation>
    <scope>NUCLEOTIDE SEQUENCE [LARGE SCALE GENOMIC DNA]</scope>
    <source>
        <strain evidence="2 3">ID05-A0528</strain>
    </source>
</reference>
<feature type="transmembrane region" description="Helical" evidence="1">
    <location>
        <begin position="12"/>
        <end position="36"/>
    </location>
</feature>